<dbReference type="RefSeq" id="WP_245264792.1">
    <property type="nucleotide sequence ID" value="NZ_KK073910.1"/>
</dbReference>
<reference evidence="2 3" key="1">
    <citation type="submission" date="2019-03" db="EMBL/GenBank/DDBJ databases">
        <title>Genomic Encyclopedia of Type Strains, Phase IV (KMG-IV): sequencing the most valuable type-strain genomes for metagenomic binning, comparative biology and taxonomic classification.</title>
        <authorList>
            <person name="Goeker M."/>
        </authorList>
    </citation>
    <scope>NUCLEOTIDE SEQUENCE [LARGE SCALE GENOMIC DNA]</scope>
    <source>
        <strain evidence="2 3">DSM 11603</strain>
    </source>
</reference>
<protein>
    <submittedName>
        <fullName evidence="2">Uncharacterized protein</fullName>
    </submittedName>
</protein>
<evidence type="ECO:0000313" key="3">
    <source>
        <dbReference type="Proteomes" id="UP000294958"/>
    </source>
</evidence>
<accession>A0A4R6Y7U9</accession>
<name>A0A4R6Y7U9_9HYPH</name>
<dbReference type="AlphaFoldDB" id="A0A4R6Y7U9"/>
<proteinExistence type="predicted"/>
<organism evidence="2 3">
    <name type="scientific">Aquamicrobium defluvii</name>
    <dbReference type="NCBI Taxonomy" id="69279"/>
    <lineage>
        <taxon>Bacteria</taxon>
        <taxon>Pseudomonadati</taxon>
        <taxon>Pseudomonadota</taxon>
        <taxon>Alphaproteobacteria</taxon>
        <taxon>Hyphomicrobiales</taxon>
        <taxon>Phyllobacteriaceae</taxon>
        <taxon>Aquamicrobium</taxon>
    </lineage>
</organism>
<keyword evidence="3" id="KW-1185">Reference proteome</keyword>
<comment type="caution">
    <text evidence="2">The sequence shown here is derived from an EMBL/GenBank/DDBJ whole genome shotgun (WGS) entry which is preliminary data.</text>
</comment>
<feature type="compositionally biased region" description="Basic and acidic residues" evidence="1">
    <location>
        <begin position="129"/>
        <end position="147"/>
    </location>
</feature>
<gene>
    <name evidence="2" type="ORF">DES43_1335</name>
</gene>
<evidence type="ECO:0000256" key="1">
    <source>
        <dbReference type="SAM" id="MobiDB-lite"/>
    </source>
</evidence>
<sequence length="147" mass="14833">MVYPGLHGFTMTAGIEKASVTSGKFSLFIAAAAGLAMLSGCTSSPSGSAGSSAIHASGANVVGPRDTGSYPNLNIRPGQAAPQFTDDEAKAKLAALEAERKAARNPGRAAGARNDSAALRKLAASHGSDTLREIEGKCDTALDPTCK</sequence>
<feature type="region of interest" description="Disordered" evidence="1">
    <location>
        <begin position="121"/>
        <end position="147"/>
    </location>
</feature>
<feature type="region of interest" description="Disordered" evidence="1">
    <location>
        <begin position="43"/>
        <end position="89"/>
    </location>
</feature>
<dbReference type="EMBL" id="SNZF01000033">
    <property type="protein sequence ID" value="TDR31446.1"/>
    <property type="molecule type" value="Genomic_DNA"/>
</dbReference>
<dbReference type="Proteomes" id="UP000294958">
    <property type="component" value="Unassembled WGS sequence"/>
</dbReference>
<feature type="compositionally biased region" description="Low complexity" evidence="1">
    <location>
        <begin position="43"/>
        <end position="59"/>
    </location>
</feature>
<evidence type="ECO:0000313" key="2">
    <source>
        <dbReference type="EMBL" id="TDR31446.1"/>
    </source>
</evidence>